<protein>
    <submittedName>
        <fullName evidence="7">E3 ubiquitin-protein ligase complex slx8-rfp subunit slx8</fullName>
    </submittedName>
</protein>
<dbReference type="PANTHER" id="PTHR47094">
    <property type="entry name" value="ELFLESS, ISOFORM B"/>
    <property type="match status" value="1"/>
</dbReference>
<reference evidence="8" key="1">
    <citation type="journal article" date="2013" name="New Phytol.">
        <title>Comparative genomic and transcriptomic analyses reveal the hemibiotrophic stage shift of Colletotrichum fungi.</title>
        <authorList>
            <person name="Gan P."/>
            <person name="Ikeda K."/>
            <person name="Irieda H."/>
            <person name="Narusaka M."/>
            <person name="O'Connell R.J."/>
            <person name="Narusaka Y."/>
            <person name="Takano Y."/>
            <person name="Kubo Y."/>
            <person name="Shirasu K."/>
        </authorList>
    </citation>
    <scope>NUCLEOTIDE SEQUENCE [LARGE SCALE GENOMIC DNA]</scope>
    <source>
        <strain evidence="8">104-T / ATCC 96160 / CBS 514.97 / LARS 414 / MAFF 240422</strain>
    </source>
</reference>
<comment type="caution">
    <text evidence="7">The sequence shown here is derived from an EMBL/GenBank/DDBJ whole genome shotgun (WGS) entry which is preliminary data.</text>
</comment>
<feature type="compositionally biased region" description="Polar residues" evidence="5">
    <location>
        <begin position="236"/>
        <end position="247"/>
    </location>
</feature>
<evidence type="ECO:0000256" key="1">
    <source>
        <dbReference type="ARBA" id="ARBA00022723"/>
    </source>
</evidence>
<gene>
    <name evidence="7" type="primary">slx8</name>
    <name evidence="7" type="ORF">Cob_v008505</name>
</gene>
<feature type="region of interest" description="Disordered" evidence="5">
    <location>
        <begin position="281"/>
        <end position="364"/>
    </location>
</feature>
<dbReference type="GO" id="GO:0006511">
    <property type="term" value="P:ubiquitin-dependent protein catabolic process"/>
    <property type="evidence" value="ECO:0007669"/>
    <property type="project" value="TreeGrafter"/>
</dbReference>
<dbReference type="PROSITE" id="PS50089">
    <property type="entry name" value="ZF_RING_2"/>
    <property type="match status" value="1"/>
</dbReference>
<evidence type="ECO:0000313" key="8">
    <source>
        <dbReference type="Proteomes" id="UP000014480"/>
    </source>
</evidence>
<evidence type="ECO:0000256" key="2">
    <source>
        <dbReference type="ARBA" id="ARBA00022771"/>
    </source>
</evidence>
<dbReference type="Proteomes" id="UP000014480">
    <property type="component" value="Unassembled WGS sequence"/>
</dbReference>
<dbReference type="InterPro" id="IPR013083">
    <property type="entry name" value="Znf_RING/FYVE/PHD"/>
</dbReference>
<feature type="region of interest" description="Disordered" evidence="5">
    <location>
        <begin position="188"/>
        <end position="253"/>
    </location>
</feature>
<dbReference type="EMBL" id="AMCV02000023">
    <property type="protein sequence ID" value="TDZ18536.1"/>
    <property type="molecule type" value="Genomic_DNA"/>
</dbReference>
<dbReference type="GO" id="GO:0140082">
    <property type="term" value="F:SUMO-ubiquitin ligase activity"/>
    <property type="evidence" value="ECO:0007669"/>
    <property type="project" value="TreeGrafter"/>
</dbReference>
<evidence type="ECO:0000256" key="4">
    <source>
        <dbReference type="PROSITE-ProRule" id="PRU00175"/>
    </source>
</evidence>
<keyword evidence="8" id="KW-1185">Reference proteome</keyword>
<dbReference type="InterPro" id="IPR017907">
    <property type="entry name" value="Znf_RING_CS"/>
</dbReference>
<dbReference type="SUPFAM" id="SSF57850">
    <property type="entry name" value="RING/U-box"/>
    <property type="match status" value="1"/>
</dbReference>
<proteinExistence type="predicted"/>
<feature type="compositionally biased region" description="Low complexity" evidence="5">
    <location>
        <begin position="188"/>
        <end position="199"/>
    </location>
</feature>
<dbReference type="GO" id="GO:0032183">
    <property type="term" value="F:SUMO binding"/>
    <property type="evidence" value="ECO:0007669"/>
    <property type="project" value="TreeGrafter"/>
</dbReference>
<keyword evidence="2 4" id="KW-0863">Zinc-finger</keyword>
<dbReference type="PROSITE" id="PS00518">
    <property type="entry name" value="ZF_RING_1"/>
    <property type="match status" value="1"/>
</dbReference>
<dbReference type="SMART" id="SM00184">
    <property type="entry name" value="RING"/>
    <property type="match status" value="1"/>
</dbReference>
<dbReference type="OrthoDB" id="6270329at2759"/>
<name>A0A484FL81_COLOR</name>
<dbReference type="InterPro" id="IPR049627">
    <property type="entry name" value="SLX8"/>
</dbReference>
<sequence length="507" mass="55951">MQKVTRVLTSTWRRSRRLRDSKAVRRLTSPLRVSVFHPIVLVKDLFIHDFQTRFRGSYLDHRAPLVQSSMPGLIPYLPTPPQPQQNQSASSNTPFSANALFRTGGRAARGSSSQAPIDLDNEESTPTSTLLAATSTSTRPHTQPQHDPPSEYISSWGISTPASQQQQQQALPSFSDFAAFTNDLNFDPTTASASATPHTPAREPNSDDFISALLNGDFSSPSTYPPAASASLGNRPENTLGLQNTTVPPEIRHRPPWLVDRAAQGTYSSPQNFLDSVTAPRAQAPHSNPSRTDTEESLFVSSESESEHKMPVQTRRRASVLSSDREADDTTLSTTRKRTASSRETNPAKRRRASQGSTPRVRATPAVQQLVLPKTEEDDIFGDGKKKIKGKAKDDQGEDIIDLADSNEVPQEMLAPKEDKRIKLSGFQCVICMDDVTGLTVTHCGHLFCSECLHSALNVDATKNKCPICRQKVETKDRAEYGPKTKGFWPLELKLMTEVGVTWKETY</sequence>
<evidence type="ECO:0000256" key="3">
    <source>
        <dbReference type="ARBA" id="ARBA00022833"/>
    </source>
</evidence>
<feature type="compositionally biased region" description="Low complexity" evidence="5">
    <location>
        <begin position="124"/>
        <end position="138"/>
    </location>
</feature>
<feature type="compositionally biased region" description="Low complexity" evidence="5">
    <location>
        <begin position="219"/>
        <end position="231"/>
    </location>
</feature>
<dbReference type="Pfam" id="PF13920">
    <property type="entry name" value="zf-C3HC4_3"/>
    <property type="match status" value="1"/>
</dbReference>
<dbReference type="AlphaFoldDB" id="A0A484FL81"/>
<evidence type="ECO:0000256" key="5">
    <source>
        <dbReference type="SAM" id="MobiDB-lite"/>
    </source>
</evidence>
<feature type="region of interest" description="Disordered" evidence="5">
    <location>
        <begin position="75"/>
        <end position="156"/>
    </location>
</feature>
<keyword evidence="3" id="KW-0862">Zinc</keyword>
<dbReference type="PANTHER" id="PTHR47094:SF1">
    <property type="entry name" value="RING-TYPE E3 UBIQUITIN TRANSFERASE"/>
    <property type="match status" value="1"/>
</dbReference>
<accession>A0A484FL81</accession>
<evidence type="ECO:0000259" key="6">
    <source>
        <dbReference type="PROSITE" id="PS50089"/>
    </source>
</evidence>
<dbReference type="GO" id="GO:0061630">
    <property type="term" value="F:ubiquitin protein ligase activity"/>
    <property type="evidence" value="ECO:0007669"/>
    <property type="project" value="InterPro"/>
</dbReference>
<feature type="domain" description="RING-type" evidence="6">
    <location>
        <begin position="429"/>
        <end position="470"/>
    </location>
</feature>
<feature type="compositionally biased region" description="Low complexity" evidence="5">
    <location>
        <begin position="84"/>
        <end position="94"/>
    </location>
</feature>
<reference evidence="8" key="2">
    <citation type="journal article" date="2019" name="Mol. Plant Microbe Interact.">
        <title>Genome sequence resources for four phytopathogenic fungi from the Colletotrichum orbiculare species complex.</title>
        <authorList>
            <person name="Gan P."/>
            <person name="Tsushima A."/>
            <person name="Narusaka M."/>
            <person name="Narusaka Y."/>
            <person name="Takano Y."/>
            <person name="Kubo Y."/>
            <person name="Shirasu K."/>
        </authorList>
    </citation>
    <scope>GENOME REANNOTATION</scope>
    <source>
        <strain evidence="8">104-T / ATCC 96160 / CBS 514.97 / LARS 414 / MAFF 240422</strain>
    </source>
</reference>
<organism evidence="7 8">
    <name type="scientific">Colletotrichum orbiculare (strain 104-T / ATCC 96160 / CBS 514.97 / LARS 414 / MAFF 240422)</name>
    <name type="common">Cucumber anthracnose fungus</name>
    <name type="synonym">Colletotrichum lagenarium</name>
    <dbReference type="NCBI Taxonomy" id="1213857"/>
    <lineage>
        <taxon>Eukaryota</taxon>
        <taxon>Fungi</taxon>
        <taxon>Dikarya</taxon>
        <taxon>Ascomycota</taxon>
        <taxon>Pezizomycotina</taxon>
        <taxon>Sordariomycetes</taxon>
        <taxon>Hypocreomycetidae</taxon>
        <taxon>Glomerellales</taxon>
        <taxon>Glomerellaceae</taxon>
        <taxon>Colletotrichum</taxon>
        <taxon>Colletotrichum orbiculare species complex</taxon>
    </lineage>
</organism>
<dbReference type="Gene3D" id="3.30.40.10">
    <property type="entry name" value="Zinc/RING finger domain, C3HC4 (zinc finger)"/>
    <property type="match status" value="1"/>
</dbReference>
<keyword evidence="1" id="KW-0479">Metal-binding</keyword>
<dbReference type="STRING" id="1213857.A0A484FL81"/>
<dbReference type="GO" id="GO:0008270">
    <property type="term" value="F:zinc ion binding"/>
    <property type="evidence" value="ECO:0007669"/>
    <property type="project" value="UniProtKB-KW"/>
</dbReference>
<evidence type="ECO:0000313" key="7">
    <source>
        <dbReference type="EMBL" id="TDZ18536.1"/>
    </source>
</evidence>
<dbReference type="InterPro" id="IPR001841">
    <property type="entry name" value="Znf_RING"/>
</dbReference>
<dbReference type="GO" id="GO:0033768">
    <property type="term" value="C:SUMO-targeted ubiquitin ligase complex"/>
    <property type="evidence" value="ECO:0007669"/>
    <property type="project" value="TreeGrafter"/>
</dbReference>